<dbReference type="InterPro" id="IPR029033">
    <property type="entry name" value="His_PPase_superfam"/>
</dbReference>
<keyword evidence="11" id="KW-1185">Reference proteome</keyword>
<comment type="catalytic activity">
    <reaction evidence="1">
        <text>a phosphate monoester + H2O = an alcohol + phosphate</text>
        <dbReference type="Rhea" id="RHEA:15017"/>
        <dbReference type="ChEBI" id="CHEBI:15377"/>
        <dbReference type="ChEBI" id="CHEBI:30879"/>
        <dbReference type="ChEBI" id="CHEBI:43474"/>
        <dbReference type="ChEBI" id="CHEBI:67140"/>
        <dbReference type="EC" id="3.1.3.2"/>
    </reaction>
</comment>
<comment type="similarity">
    <text evidence="2">Belongs to the histidine acid phosphatase family.</text>
</comment>
<dbReference type="EC" id="3.1.3.2" evidence="3"/>
<dbReference type="AlphaFoldDB" id="A0AA36H5Z0"/>
<dbReference type="PANTHER" id="PTHR11567">
    <property type="entry name" value="ACID PHOSPHATASE-RELATED"/>
    <property type="match status" value="1"/>
</dbReference>
<organism evidence="10 11">
    <name type="scientific">Cylicocyclus nassatus</name>
    <name type="common">Nematode worm</name>
    <dbReference type="NCBI Taxonomy" id="53992"/>
    <lineage>
        <taxon>Eukaryota</taxon>
        <taxon>Metazoa</taxon>
        <taxon>Ecdysozoa</taxon>
        <taxon>Nematoda</taxon>
        <taxon>Chromadorea</taxon>
        <taxon>Rhabditida</taxon>
        <taxon>Rhabditina</taxon>
        <taxon>Rhabditomorpha</taxon>
        <taxon>Strongyloidea</taxon>
        <taxon>Strongylidae</taxon>
        <taxon>Cylicocyclus</taxon>
    </lineage>
</organism>
<keyword evidence="5" id="KW-0378">Hydrolase</keyword>
<evidence type="ECO:0000256" key="5">
    <source>
        <dbReference type="ARBA" id="ARBA00022801"/>
    </source>
</evidence>
<keyword evidence="8" id="KW-1133">Transmembrane helix</keyword>
<keyword evidence="6" id="KW-1015">Disulfide bond</keyword>
<dbReference type="PANTHER" id="PTHR11567:SF211">
    <property type="entry name" value="PROSTATIC ACID PHOSPHATASE"/>
    <property type="match status" value="1"/>
</dbReference>
<dbReference type="Pfam" id="PF00328">
    <property type="entry name" value="His_Phos_2"/>
    <property type="match status" value="1"/>
</dbReference>
<gene>
    <name evidence="10" type="ORF">CYNAS_LOCUS16739</name>
</gene>
<accession>A0AA36H5Z0</accession>
<dbReference type="EMBL" id="CATQJL010000316">
    <property type="protein sequence ID" value="CAJ0604756.1"/>
    <property type="molecule type" value="Genomic_DNA"/>
</dbReference>
<dbReference type="InterPro" id="IPR033379">
    <property type="entry name" value="Acid_Pase_AS"/>
</dbReference>
<evidence type="ECO:0000256" key="2">
    <source>
        <dbReference type="ARBA" id="ARBA00005375"/>
    </source>
</evidence>
<dbReference type="PROSITE" id="PS00616">
    <property type="entry name" value="HIS_ACID_PHOSPHAT_1"/>
    <property type="match status" value="1"/>
</dbReference>
<keyword evidence="7" id="KW-0325">Glycoprotein</keyword>
<name>A0AA36H5Z0_CYLNA</name>
<dbReference type="Proteomes" id="UP001176961">
    <property type="component" value="Unassembled WGS sequence"/>
</dbReference>
<evidence type="ECO:0000256" key="1">
    <source>
        <dbReference type="ARBA" id="ARBA00000032"/>
    </source>
</evidence>
<dbReference type="SUPFAM" id="SSF53254">
    <property type="entry name" value="Phosphoglycerate mutase-like"/>
    <property type="match status" value="1"/>
</dbReference>
<reference evidence="10" key="1">
    <citation type="submission" date="2023-07" db="EMBL/GenBank/DDBJ databases">
        <authorList>
            <consortium name="CYATHOMIX"/>
        </authorList>
    </citation>
    <scope>NUCLEOTIDE SEQUENCE</scope>
    <source>
        <strain evidence="10">N/A</strain>
    </source>
</reference>
<evidence type="ECO:0000256" key="8">
    <source>
        <dbReference type="SAM" id="Phobius"/>
    </source>
</evidence>
<sequence length="408" mass="46426">MMLSLYILLVFGSPIIADSTDKLISAIVLFRHGDRAPYDRLSNESYRSYFPYGLGRLTPKGIEHTYELGTFLRQRYVDTGFLQTPLHAEQVYFRSKANDRCLMSASLVAQAMFNNGSDILPVAPIFSQESKDWLLSGDLICDEISERIQAKCNRTPKPHYEQYTEFQGLVFECLGLHKNNTIFPTGKSFELAESLISEDKNGLPMPKWYEEHRDEIYKYFLQVENFIAGAAQYHSPKSLRMHSGYLLHSILDKFNASWARFSTHGTLETKKFVAISTQDWLMQAFMDSLGIRAASLGESTYPPFNSLIILELHLLKNEPVIKAFYRDHLNATVSDVTASIRNCHSKDACPLKNVLSCCDDYINLNPEETCHASHAEELSMNNGAYMKVSPVSIFLLSIGLLYWLTFID</sequence>
<feature type="signal peptide" evidence="9">
    <location>
        <begin position="1"/>
        <end position="17"/>
    </location>
</feature>
<dbReference type="Gene3D" id="3.40.50.1240">
    <property type="entry name" value="Phosphoglycerate mutase-like"/>
    <property type="match status" value="1"/>
</dbReference>
<feature type="chain" id="PRO_5041230452" description="acid phosphatase" evidence="9">
    <location>
        <begin position="18"/>
        <end position="408"/>
    </location>
</feature>
<evidence type="ECO:0000313" key="10">
    <source>
        <dbReference type="EMBL" id="CAJ0604756.1"/>
    </source>
</evidence>
<dbReference type="GO" id="GO:0003993">
    <property type="term" value="F:acid phosphatase activity"/>
    <property type="evidence" value="ECO:0007669"/>
    <property type="project" value="UniProtKB-EC"/>
</dbReference>
<feature type="transmembrane region" description="Helical" evidence="8">
    <location>
        <begin position="384"/>
        <end position="404"/>
    </location>
</feature>
<evidence type="ECO:0000256" key="4">
    <source>
        <dbReference type="ARBA" id="ARBA00022729"/>
    </source>
</evidence>
<evidence type="ECO:0000256" key="6">
    <source>
        <dbReference type="ARBA" id="ARBA00023157"/>
    </source>
</evidence>
<dbReference type="InterPro" id="IPR000560">
    <property type="entry name" value="His_Pase_clade-2"/>
</dbReference>
<comment type="caution">
    <text evidence="10">The sequence shown here is derived from an EMBL/GenBank/DDBJ whole genome shotgun (WGS) entry which is preliminary data.</text>
</comment>
<evidence type="ECO:0000256" key="9">
    <source>
        <dbReference type="SAM" id="SignalP"/>
    </source>
</evidence>
<keyword evidence="8" id="KW-0812">Transmembrane</keyword>
<keyword evidence="4 9" id="KW-0732">Signal</keyword>
<proteinExistence type="inferred from homology"/>
<keyword evidence="8" id="KW-0472">Membrane</keyword>
<evidence type="ECO:0000256" key="7">
    <source>
        <dbReference type="ARBA" id="ARBA00023180"/>
    </source>
</evidence>
<dbReference type="CDD" id="cd07061">
    <property type="entry name" value="HP_HAP_like"/>
    <property type="match status" value="1"/>
</dbReference>
<dbReference type="InterPro" id="IPR050645">
    <property type="entry name" value="Histidine_acid_phosphatase"/>
</dbReference>
<evidence type="ECO:0000313" key="11">
    <source>
        <dbReference type="Proteomes" id="UP001176961"/>
    </source>
</evidence>
<protein>
    <recommendedName>
        <fullName evidence="3">acid phosphatase</fullName>
        <ecNumber evidence="3">3.1.3.2</ecNumber>
    </recommendedName>
</protein>
<evidence type="ECO:0000256" key="3">
    <source>
        <dbReference type="ARBA" id="ARBA00012646"/>
    </source>
</evidence>